<name>A0A0L7M5K4_PLAF4</name>
<protein>
    <submittedName>
        <fullName evidence="1">Uncharacterized protein</fullName>
    </submittedName>
</protein>
<dbReference type="KEGG" id="pfd:PFDG_04622"/>
<accession>A0A0L7M5K4</accession>
<dbReference type="EMBL" id="DS016907">
    <property type="protein sequence ID" value="KOB88147.1"/>
    <property type="molecule type" value="Genomic_DNA"/>
</dbReference>
<evidence type="ECO:0000313" key="2">
    <source>
        <dbReference type="Proteomes" id="UP000054282"/>
    </source>
</evidence>
<reference evidence="2" key="2">
    <citation type="submission" date="2006-09" db="EMBL/GenBank/DDBJ databases">
        <title>The genome sequence of Plasmodium falciparum Dd2.</title>
        <authorList>
            <consortium name="The Broad Institute Genome Sequencing Platform"/>
            <person name="Birren B."/>
            <person name="Lander E."/>
            <person name="Galagan J."/>
            <person name="Nusbaum C."/>
            <person name="Devon K."/>
            <person name="Henn M."/>
            <person name="Jaffe D."/>
            <person name="Butler J."/>
            <person name="Alvarez P."/>
            <person name="Gnerre S."/>
            <person name="Grabherr M."/>
            <person name="Kleber M."/>
            <person name="Mauceli E."/>
            <person name="Brockman W."/>
            <person name="MacCallum I.A."/>
            <person name="Rounsley S."/>
            <person name="Young S."/>
            <person name="LaButti K."/>
            <person name="Pushparaj V."/>
            <person name="DeCaprio D."/>
            <person name="Crawford M."/>
            <person name="Koehrsen M."/>
            <person name="Engels R."/>
            <person name="Montgomery P."/>
            <person name="Pearson M."/>
            <person name="Howarth C."/>
            <person name="Larson L."/>
            <person name="Luoma S."/>
            <person name="White J."/>
            <person name="Kodira C."/>
            <person name="Zeng Q."/>
            <person name="O'Leary S."/>
            <person name="Yandava C."/>
            <person name="Alvarado L."/>
            <person name="Wirth D."/>
            <person name="Volkman S."/>
            <person name="Hartl D."/>
        </authorList>
    </citation>
    <scope>NUCLEOTIDE SEQUENCE [LARGE SCALE GENOMIC DNA]</scope>
</reference>
<dbReference type="Proteomes" id="UP000054282">
    <property type="component" value="Unassembled WGS sequence"/>
</dbReference>
<dbReference type="AlphaFoldDB" id="A0A0L7M5K4"/>
<sequence>MKTYLFIKFKILYAQKRINKLYEKYIQISKYQGISILFNNFLKTDTGKISRKTVSESIEELKKKQIKVFDNIIPPNF</sequence>
<gene>
    <name evidence="1" type="ORF">PFDG_04622</name>
</gene>
<evidence type="ECO:0000313" key="1">
    <source>
        <dbReference type="EMBL" id="KOB88147.1"/>
    </source>
</evidence>
<proteinExistence type="predicted"/>
<organism evidence="1 2">
    <name type="scientific">Plasmodium falciparum (isolate Dd2)</name>
    <dbReference type="NCBI Taxonomy" id="57267"/>
    <lineage>
        <taxon>Eukaryota</taxon>
        <taxon>Sar</taxon>
        <taxon>Alveolata</taxon>
        <taxon>Apicomplexa</taxon>
        <taxon>Aconoidasida</taxon>
        <taxon>Haemosporida</taxon>
        <taxon>Plasmodiidae</taxon>
        <taxon>Plasmodium</taxon>
        <taxon>Plasmodium (Laverania)</taxon>
    </lineage>
</organism>
<reference evidence="2" key="1">
    <citation type="submission" date="2006-09" db="EMBL/GenBank/DDBJ databases">
        <title>Annotation of Plasmodium falciparum Dd2.</title>
        <authorList>
            <consortium name="The Broad Institute Genome Sequencing Platform"/>
            <person name="Volkman S.K."/>
            <person name="Neafsey D.E."/>
            <person name="Dash A.P."/>
            <person name="Chitnis C.E."/>
            <person name="Hartl D.L."/>
            <person name="Young S.K."/>
            <person name="Zeng Q."/>
            <person name="Koehrsen M."/>
            <person name="Alvarado L."/>
            <person name="Berlin A."/>
            <person name="Borenstein D."/>
            <person name="Chapman S.B."/>
            <person name="Chen Z."/>
            <person name="Engels R."/>
            <person name="Freedman E."/>
            <person name="Gellesch M."/>
            <person name="Goldberg J."/>
            <person name="Griggs A."/>
            <person name="Gujja S."/>
            <person name="Heilman E.R."/>
            <person name="Heiman D.I."/>
            <person name="Howarth C."/>
            <person name="Jen D."/>
            <person name="Larson L."/>
            <person name="Mehta T."/>
            <person name="Neiman D."/>
            <person name="Park D."/>
            <person name="Pearson M."/>
            <person name="Roberts A."/>
            <person name="Saif S."/>
            <person name="Shea T."/>
            <person name="Shenoy N."/>
            <person name="Sisk P."/>
            <person name="Stolte C."/>
            <person name="Sykes S."/>
            <person name="Walk T."/>
            <person name="White J."/>
            <person name="Yandava C."/>
            <person name="Haas B."/>
            <person name="Henn M.R."/>
            <person name="Nusbaum C."/>
            <person name="Birren B."/>
        </authorList>
    </citation>
    <scope>NUCLEOTIDE SEQUENCE [LARGE SCALE GENOMIC DNA]</scope>
</reference>